<gene>
    <name evidence="2" type="ORF">JOL79_22005</name>
</gene>
<protein>
    <submittedName>
        <fullName evidence="2">Uncharacterized protein</fullName>
    </submittedName>
</protein>
<dbReference type="RefSeq" id="WP_210157767.1">
    <property type="nucleotide sequence ID" value="NZ_JAFCNB010000012.1"/>
</dbReference>
<reference evidence="2" key="1">
    <citation type="submission" date="2021-02" db="EMBL/GenBank/DDBJ databases">
        <title>Draft genome sequence of Microbispora sp. RL4-1S isolated from rice leaves in Thailand.</title>
        <authorList>
            <person name="Muangham S."/>
            <person name="Duangmal K."/>
        </authorList>
    </citation>
    <scope>NUCLEOTIDE SEQUENCE</scope>
    <source>
        <strain evidence="2">RL4-1S</strain>
    </source>
</reference>
<organism evidence="2 3">
    <name type="scientific">Microbispora oryzae</name>
    <dbReference type="NCBI Taxonomy" id="2806554"/>
    <lineage>
        <taxon>Bacteria</taxon>
        <taxon>Bacillati</taxon>
        <taxon>Actinomycetota</taxon>
        <taxon>Actinomycetes</taxon>
        <taxon>Streptosporangiales</taxon>
        <taxon>Streptosporangiaceae</taxon>
        <taxon>Microbispora</taxon>
    </lineage>
</organism>
<accession>A0A940WJ58</accession>
<sequence>MGPEIHYQFVVGRAAELQREAADQRRVREAASARKASQRSGERRQRGAFGKLRTS</sequence>
<evidence type="ECO:0000313" key="3">
    <source>
        <dbReference type="Proteomes" id="UP000674234"/>
    </source>
</evidence>
<evidence type="ECO:0000313" key="2">
    <source>
        <dbReference type="EMBL" id="MBP2706486.1"/>
    </source>
</evidence>
<comment type="caution">
    <text evidence="2">The sequence shown here is derived from an EMBL/GenBank/DDBJ whole genome shotgun (WGS) entry which is preliminary data.</text>
</comment>
<dbReference type="AlphaFoldDB" id="A0A940WJ58"/>
<dbReference type="Proteomes" id="UP000674234">
    <property type="component" value="Unassembled WGS sequence"/>
</dbReference>
<name>A0A940WJ58_9ACTN</name>
<feature type="region of interest" description="Disordered" evidence="1">
    <location>
        <begin position="26"/>
        <end position="55"/>
    </location>
</feature>
<proteinExistence type="predicted"/>
<dbReference type="EMBL" id="JAFCNB010000012">
    <property type="protein sequence ID" value="MBP2706486.1"/>
    <property type="molecule type" value="Genomic_DNA"/>
</dbReference>
<keyword evidence="3" id="KW-1185">Reference proteome</keyword>
<evidence type="ECO:0000256" key="1">
    <source>
        <dbReference type="SAM" id="MobiDB-lite"/>
    </source>
</evidence>